<feature type="transmembrane region" description="Helical" evidence="8">
    <location>
        <begin position="1218"/>
        <end position="1237"/>
    </location>
</feature>
<dbReference type="EMBL" id="JABMIG020000073">
    <property type="protein sequence ID" value="KAL3795275.1"/>
    <property type="molecule type" value="Genomic_DNA"/>
</dbReference>
<keyword evidence="5" id="KW-0862">Zinc</keyword>
<evidence type="ECO:0000259" key="9">
    <source>
        <dbReference type="Pfam" id="PF00675"/>
    </source>
</evidence>
<evidence type="ECO:0000313" key="13">
    <source>
        <dbReference type="EMBL" id="KAL3795275.1"/>
    </source>
</evidence>
<feature type="domain" description="Coenzyme PQQ synthesis protein F-like C-terminal lobe" evidence="12">
    <location>
        <begin position="1026"/>
        <end position="1091"/>
    </location>
</feature>
<feature type="domain" description="Peptidase M16 middle/third" evidence="11">
    <location>
        <begin position="516"/>
        <end position="829"/>
    </location>
</feature>
<dbReference type="PANTHER" id="PTHR43690">
    <property type="entry name" value="NARDILYSIN"/>
    <property type="match status" value="1"/>
</dbReference>
<evidence type="ECO:0000256" key="5">
    <source>
        <dbReference type="ARBA" id="ARBA00022833"/>
    </source>
</evidence>
<name>A0ABD3Q4W2_9STRA</name>
<feature type="domain" description="Peptidase M16 C-terminal" evidence="10">
    <location>
        <begin position="844"/>
        <end position="1001"/>
    </location>
</feature>
<feature type="domain" description="Peptidase M16 C-terminal" evidence="10">
    <location>
        <begin position="252"/>
        <end position="469"/>
    </location>
</feature>
<keyword evidence="8" id="KW-0812">Transmembrane</keyword>
<reference evidence="13 14" key="1">
    <citation type="journal article" date="2020" name="G3 (Bethesda)">
        <title>Improved Reference Genome for Cyclotella cryptica CCMP332, a Model for Cell Wall Morphogenesis, Salinity Adaptation, and Lipid Production in Diatoms (Bacillariophyta).</title>
        <authorList>
            <person name="Roberts W.R."/>
            <person name="Downey K.M."/>
            <person name="Ruck E.C."/>
            <person name="Traller J.C."/>
            <person name="Alverson A.J."/>
        </authorList>
    </citation>
    <scope>NUCLEOTIDE SEQUENCE [LARGE SCALE GENOMIC DNA]</scope>
    <source>
        <strain evidence="13 14">CCMP332</strain>
    </source>
</reference>
<dbReference type="SUPFAM" id="SSF63411">
    <property type="entry name" value="LuxS/MPP-like metallohydrolase"/>
    <property type="match status" value="5"/>
</dbReference>
<feature type="domain" description="Peptidase M16 N-terminal" evidence="9">
    <location>
        <begin position="43"/>
        <end position="176"/>
    </location>
</feature>
<dbReference type="GO" id="GO:0008237">
    <property type="term" value="F:metallopeptidase activity"/>
    <property type="evidence" value="ECO:0007669"/>
    <property type="project" value="UniProtKB-KW"/>
</dbReference>
<evidence type="ECO:0000259" key="12">
    <source>
        <dbReference type="Pfam" id="PF22456"/>
    </source>
</evidence>
<keyword evidence="4" id="KW-0378">Hydrolase</keyword>
<dbReference type="PANTHER" id="PTHR43690:SF18">
    <property type="entry name" value="INSULIN-DEGRADING ENZYME-RELATED"/>
    <property type="match status" value="1"/>
</dbReference>
<comment type="similarity">
    <text evidence="1">Belongs to the peptidase M16 family.</text>
</comment>
<dbReference type="GO" id="GO:0046872">
    <property type="term" value="F:metal ion binding"/>
    <property type="evidence" value="ECO:0007669"/>
    <property type="project" value="UniProtKB-KW"/>
</dbReference>
<dbReference type="Pfam" id="PF16187">
    <property type="entry name" value="Peptidase_M16_M"/>
    <property type="match status" value="1"/>
</dbReference>
<evidence type="ECO:0000256" key="8">
    <source>
        <dbReference type="SAM" id="Phobius"/>
    </source>
</evidence>
<keyword evidence="8" id="KW-0472">Membrane</keyword>
<gene>
    <name evidence="13" type="ORF">HJC23_008360</name>
</gene>
<dbReference type="GO" id="GO:0004175">
    <property type="term" value="F:endopeptidase activity"/>
    <property type="evidence" value="ECO:0007669"/>
    <property type="project" value="UniProtKB-ARBA"/>
</dbReference>
<dbReference type="Gene3D" id="3.30.830.10">
    <property type="entry name" value="Metalloenzyme, LuxS/M16 peptidase-like"/>
    <property type="match status" value="4"/>
</dbReference>
<dbReference type="InterPro" id="IPR050626">
    <property type="entry name" value="Peptidase_M16"/>
</dbReference>
<evidence type="ECO:0000256" key="3">
    <source>
        <dbReference type="ARBA" id="ARBA00022723"/>
    </source>
</evidence>
<protein>
    <submittedName>
        <fullName evidence="13">Uncharacterized protein</fullName>
    </submittedName>
</protein>
<keyword evidence="14" id="KW-1185">Reference proteome</keyword>
<organism evidence="13 14">
    <name type="scientific">Cyclotella cryptica</name>
    <dbReference type="NCBI Taxonomy" id="29204"/>
    <lineage>
        <taxon>Eukaryota</taxon>
        <taxon>Sar</taxon>
        <taxon>Stramenopiles</taxon>
        <taxon>Ochrophyta</taxon>
        <taxon>Bacillariophyta</taxon>
        <taxon>Coscinodiscophyceae</taxon>
        <taxon>Thalassiosirophycidae</taxon>
        <taxon>Stephanodiscales</taxon>
        <taxon>Stephanodiscaceae</taxon>
        <taxon>Cyclotella</taxon>
    </lineage>
</organism>
<keyword evidence="6" id="KW-0482">Metalloprotease</keyword>
<dbReference type="Pfam" id="PF22456">
    <property type="entry name" value="PqqF-like_C_4"/>
    <property type="match status" value="1"/>
</dbReference>
<dbReference type="GO" id="GO:0005737">
    <property type="term" value="C:cytoplasm"/>
    <property type="evidence" value="ECO:0007669"/>
    <property type="project" value="UniProtKB-ARBA"/>
</dbReference>
<evidence type="ECO:0000256" key="1">
    <source>
        <dbReference type="ARBA" id="ARBA00007261"/>
    </source>
</evidence>
<proteinExistence type="inferred from homology"/>
<dbReference type="Pfam" id="PF05193">
    <property type="entry name" value="Peptidase_M16_C"/>
    <property type="match status" value="2"/>
</dbReference>
<feature type="compositionally biased region" description="Polar residues" evidence="7">
    <location>
        <begin position="202"/>
        <end position="230"/>
    </location>
</feature>
<accession>A0ABD3Q4W2</accession>
<feature type="region of interest" description="Disordered" evidence="7">
    <location>
        <begin position="199"/>
        <end position="230"/>
    </location>
</feature>
<evidence type="ECO:0000313" key="14">
    <source>
        <dbReference type="Proteomes" id="UP001516023"/>
    </source>
</evidence>
<evidence type="ECO:0000256" key="4">
    <source>
        <dbReference type="ARBA" id="ARBA00022801"/>
    </source>
</evidence>
<dbReference type="Proteomes" id="UP001516023">
    <property type="component" value="Unassembled WGS sequence"/>
</dbReference>
<evidence type="ECO:0000256" key="7">
    <source>
        <dbReference type="SAM" id="MobiDB-lite"/>
    </source>
</evidence>
<dbReference type="InterPro" id="IPR011765">
    <property type="entry name" value="Pept_M16_N"/>
</dbReference>
<dbReference type="InterPro" id="IPR011249">
    <property type="entry name" value="Metalloenz_LuxS/M16"/>
</dbReference>
<dbReference type="GO" id="GO:0006508">
    <property type="term" value="P:proteolysis"/>
    <property type="evidence" value="ECO:0007669"/>
    <property type="project" value="UniProtKB-KW"/>
</dbReference>
<dbReference type="Pfam" id="PF00675">
    <property type="entry name" value="Peptidase_M16"/>
    <property type="match status" value="1"/>
</dbReference>
<comment type="caution">
    <text evidence="13">The sequence shown here is derived from an EMBL/GenBank/DDBJ whole genome shotgun (WGS) entry which is preliminary data.</text>
</comment>
<dbReference type="InterPro" id="IPR001431">
    <property type="entry name" value="Pept_M16_Zn_BS"/>
</dbReference>
<keyword evidence="8" id="KW-1133">Transmembrane helix</keyword>
<dbReference type="PROSITE" id="PS00143">
    <property type="entry name" value="INSULINASE"/>
    <property type="match status" value="1"/>
</dbReference>
<evidence type="ECO:0000256" key="6">
    <source>
        <dbReference type="ARBA" id="ARBA00023049"/>
    </source>
</evidence>
<keyword evidence="3" id="KW-0479">Metal-binding</keyword>
<sequence length="1250" mass="140579">MSEPTPIKPIYLPPIEQGQSDYRTYRPLLLPTSKDNVDDGITVLLVNDPQSKHFAASVSVHSGASSDPRVLPGLAHFCEHMCFLGSSAYPQENEYKRYLSQHGGKSNASTSMSHTTYQFDVLAEFAEKALDIFTHFFIGPLFTKSGTGREVHAVDSENSKNLVNDGRRRWQVLKSLAHQDHHFSKFSTGNKLTLPVGVNMHSGESNSSSLDTQPSANSSEDIPTTNTTHPLTQLLKEMDDTYDERDMPEFVRAALLAFHKRHYRPKNMTVVVVGPQSLDTLESWVVPRFSNIPDNSMSEADHEEAQENNCTSEKEDAKWSRIQRLAETLIDEAAKEAPPVTVNVAKDVENNPAFRPELQGGKWPVVVTTKPLQSLRKLVLFFPMPPTWDNPDQSPTRLLSHLFGHEGRGSAFALLQDSGWLSSLSSGSRVSGPDQNLFQIEMSLTEEGEKNWKEVTKVIFAYAKMLADAVELSLTSKEGNKDTNDTCLAHDTLTRIWDEVGQIDRMHFHQTSPGAVYSFASSVAQSISKYGTLKCLSAGSMLNETPDTVPAEQLARYCQRITPENCFIERCSEKAWEEMESSYTNGENNQARESGSFVFGKQTEKWYGIDYYISPVLEEDIQSWKNTNDNSLHLPNPNLFIPRSLDLCPDLPPEAHTQRIDKAIDPPKLVANDSNIGRLWWRLDDRYALPKSSLTLLIRTPTSEHKLRKPEDCADSSMYWEYDSETAMKSNFLTGIFSDAMAQDTYDAHLAGLDWSLSKSSSGYTLSCYGYSDRLSDLGLKLLTEFSGNFVKESYFQTNKDKVIRGLKSYFQSKRADSIALYYRNLLMNWRGDGMEKSLEVAESITMDDVIAQHQSIWKDADLVLECLYTGNVSEKDAKQFFDKASGIIKSRSNTLENSDALRRSCSAWIPGPFERRLPNNEDIELHFQSKNEKEENGAVIVTYQSQIPGFKCKTLSPKESMEQSAAIRLLCAIIKEPFFDQLRTQQQLGYIVSSYFDVNFTSRQPSYFMDNHSASSTVSLPLLTSAVDSIVFYVLSRKEEPQEVTNRIDDFLLNFRSRLEAMDSSEIQGYADSLASSLTKPIRKLSEEAKYHFAKIRHYAPEVLADGSGRSSPDLGWDNPEVIANAIRNLGRDNLLKVFDNLIIKKETGARIVSTVYGKTHPMPKQRGVLKGSSYISTMEDLLTKRSTLIPYDPATRYRQSSFMGSLWRAVGKHKTALHYIATAVAVIGVGAWTITSMKNSSSEKKRIK</sequence>
<dbReference type="InterPro" id="IPR007863">
    <property type="entry name" value="Peptidase_M16_C"/>
</dbReference>
<evidence type="ECO:0000256" key="2">
    <source>
        <dbReference type="ARBA" id="ARBA00022670"/>
    </source>
</evidence>
<evidence type="ECO:0000259" key="10">
    <source>
        <dbReference type="Pfam" id="PF05193"/>
    </source>
</evidence>
<dbReference type="InterPro" id="IPR054734">
    <property type="entry name" value="PqqF-like_C_4"/>
</dbReference>
<dbReference type="AlphaFoldDB" id="A0ABD3Q4W2"/>
<evidence type="ECO:0000259" key="11">
    <source>
        <dbReference type="Pfam" id="PF16187"/>
    </source>
</evidence>
<keyword evidence="2" id="KW-0645">Protease</keyword>
<dbReference type="InterPro" id="IPR032632">
    <property type="entry name" value="Peptidase_M16_M"/>
</dbReference>